<proteinExistence type="predicted"/>
<sequence length="301" mass="33323">MATAMMTRLLCALLLPGMVVTSGLAIAGGRRDAASSPEAAFRELVSYDRPNGERELFGSWRSPTMARLVSADLSRTWTRAGSTQGNFFDGSVLSGRQSVSGASRFDAVRTIRNDGRRSVVETLVTVHIDGRSEQQRQRFTFVFEDDRWKLDEIDYAVGTKPSRSLHAHLLAWMNAFMMDHLRSRAPAKNGVGDDVQVIADRAVDRAKAVYGEWDMNGLHAEVQRCGKAAQATRARAEISSCLGFTWAALRIDTLGSSAFGMPMQLKARDLIEPLENAYMHLGGRYQDAYDLSQTVTRQAIR</sequence>
<dbReference type="EMBL" id="CP003811">
    <property type="protein sequence ID" value="AIQ91354.1"/>
    <property type="molecule type" value="Genomic_DNA"/>
</dbReference>
<dbReference type="HOGENOM" id="CLU_923795_0_0_5"/>
<organism evidence="1 2">
    <name type="scientific">Methylobacterium oryzae CBMB20</name>
    <dbReference type="NCBI Taxonomy" id="693986"/>
    <lineage>
        <taxon>Bacteria</taxon>
        <taxon>Pseudomonadati</taxon>
        <taxon>Pseudomonadota</taxon>
        <taxon>Alphaproteobacteria</taxon>
        <taxon>Hyphomicrobiales</taxon>
        <taxon>Methylobacteriaceae</taxon>
        <taxon>Methylobacterium</taxon>
    </lineage>
</organism>
<keyword evidence="2" id="KW-1185">Reference proteome</keyword>
<dbReference type="Proteomes" id="UP000029492">
    <property type="component" value="Chromosome"/>
</dbReference>
<evidence type="ECO:0000313" key="2">
    <source>
        <dbReference type="Proteomes" id="UP000029492"/>
    </source>
</evidence>
<accession>A0A089Q9V1</accession>
<evidence type="ECO:0000313" key="1">
    <source>
        <dbReference type="EMBL" id="AIQ91354.1"/>
    </source>
</evidence>
<reference evidence="1 2" key="1">
    <citation type="journal article" date="2014" name="PLoS ONE">
        <title>Genome Information of Methylobacterium oryzae, a Plant-Probiotic Methylotroph in the Phyllosphere.</title>
        <authorList>
            <person name="Kwak M.J."/>
            <person name="Jeong H."/>
            <person name="Madhaiyan M."/>
            <person name="Lee Y."/>
            <person name="Sa T.M."/>
            <person name="Oh T.K."/>
            <person name="Kim J.F."/>
        </authorList>
    </citation>
    <scope>NUCLEOTIDE SEQUENCE [LARGE SCALE GENOMIC DNA]</scope>
    <source>
        <strain evidence="1 2">CBMB20</strain>
    </source>
</reference>
<protein>
    <submittedName>
        <fullName evidence="1">Protein of unassigned function</fullName>
    </submittedName>
</protein>
<name>A0A089Q9V1_9HYPH</name>
<dbReference type="STRING" id="693986.MOC_3599"/>
<gene>
    <name evidence="1" type="ORF">MOC_3599</name>
</gene>
<dbReference type="KEGG" id="mor:MOC_3599"/>
<dbReference type="AlphaFoldDB" id="A0A089Q9V1"/>